<dbReference type="GO" id="GO:0016787">
    <property type="term" value="F:hydrolase activity"/>
    <property type="evidence" value="ECO:0007669"/>
    <property type="project" value="UniProtKB-KW"/>
</dbReference>
<dbReference type="Pfam" id="PF08772">
    <property type="entry name" value="Zn_ribbon_NOB1"/>
    <property type="match status" value="1"/>
</dbReference>
<dbReference type="PIRSF" id="PIRSF037125">
    <property type="entry name" value="D-site_20S_pre-rRNA_nuclease"/>
    <property type="match status" value="1"/>
</dbReference>
<dbReference type="GO" id="GO:0004521">
    <property type="term" value="F:RNA endonuclease activity"/>
    <property type="evidence" value="ECO:0007669"/>
    <property type="project" value="UniProtKB-UniRule"/>
</dbReference>
<dbReference type="GO" id="GO:0008270">
    <property type="term" value="F:zinc ion binding"/>
    <property type="evidence" value="ECO:0007669"/>
    <property type="project" value="UniProtKB-KW"/>
</dbReference>
<feature type="binding site" evidence="13">
    <location>
        <position position="291"/>
    </location>
    <ligand>
        <name>Zn(2+)</name>
        <dbReference type="ChEBI" id="CHEBI:29105"/>
    </ligand>
</feature>
<dbReference type="CDD" id="cd09876">
    <property type="entry name" value="PIN_Nob1-like"/>
    <property type="match status" value="1"/>
</dbReference>
<dbReference type="InterPro" id="IPR017117">
    <property type="entry name" value="Nob1_euk"/>
</dbReference>
<keyword evidence="8" id="KW-0378">Hydrolase</keyword>
<feature type="binding site" evidence="13">
    <location>
        <position position="288"/>
    </location>
    <ligand>
        <name>Zn(2+)</name>
        <dbReference type="ChEBI" id="CHEBI:29105"/>
    </ligand>
</feature>
<evidence type="ECO:0000256" key="9">
    <source>
        <dbReference type="ARBA" id="ARBA00022833"/>
    </source>
</evidence>
<keyword evidence="6 12" id="KW-0479">Metal-binding</keyword>
<evidence type="ECO:0000256" key="11">
    <source>
        <dbReference type="ARBA" id="ARBA00045628"/>
    </source>
</evidence>
<feature type="domain" description="PIN" evidence="15">
    <location>
        <begin position="10"/>
        <end position="128"/>
    </location>
</feature>
<dbReference type="EMBL" id="OV651816">
    <property type="protein sequence ID" value="CAH1109686.1"/>
    <property type="molecule type" value="Genomic_DNA"/>
</dbReference>
<comment type="similarity">
    <text evidence="2 12">Belongs to the NOB1 family.</text>
</comment>
<dbReference type="AlphaFoldDB" id="A0A9P0GG90"/>
<feature type="region of interest" description="Disordered" evidence="14">
    <location>
        <begin position="202"/>
        <end position="224"/>
    </location>
</feature>
<dbReference type="InterPro" id="IPR039907">
    <property type="entry name" value="NOB1"/>
</dbReference>
<evidence type="ECO:0000256" key="10">
    <source>
        <dbReference type="ARBA" id="ARBA00023242"/>
    </source>
</evidence>
<evidence type="ECO:0000256" key="6">
    <source>
        <dbReference type="ARBA" id="ARBA00022723"/>
    </source>
</evidence>
<dbReference type="Pfam" id="PF17146">
    <property type="entry name" value="PIN_6"/>
    <property type="match status" value="1"/>
</dbReference>
<evidence type="ECO:0000256" key="7">
    <source>
        <dbReference type="ARBA" id="ARBA00022771"/>
    </source>
</evidence>
<evidence type="ECO:0000259" key="15">
    <source>
        <dbReference type="SMART" id="SM00670"/>
    </source>
</evidence>
<dbReference type="InterPro" id="IPR014881">
    <property type="entry name" value="NOB1_Zn-bd"/>
</dbReference>
<keyword evidence="17" id="KW-1185">Reference proteome</keyword>
<dbReference type="InterPro" id="IPR036283">
    <property type="entry name" value="NOB1_Zf-like_sf"/>
</dbReference>
<dbReference type="GO" id="GO:0030490">
    <property type="term" value="P:maturation of SSU-rRNA"/>
    <property type="evidence" value="ECO:0007669"/>
    <property type="project" value="TreeGrafter"/>
</dbReference>
<evidence type="ECO:0000256" key="13">
    <source>
        <dbReference type="PIRSR" id="PIRSR037125-1"/>
    </source>
</evidence>
<keyword evidence="5" id="KW-0540">Nuclease</keyword>
<dbReference type="Gene3D" id="3.40.50.1010">
    <property type="entry name" value="5'-nuclease"/>
    <property type="match status" value="1"/>
</dbReference>
<dbReference type="InterPro" id="IPR002716">
    <property type="entry name" value="PIN_dom"/>
</dbReference>
<protein>
    <recommendedName>
        <fullName evidence="3 12">RNA-binding protein NOB1</fullName>
    </recommendedName>
</protein>
<evidence type="ECO:0000256" key="12">
    <source>
        <dbReference type="PIRNR" id="PIRNR037125"/>
    </source>
</evidence>
<accession>A0A9P0GG90</accession>
<comment type="subcellular location">
    <subcellularLocation>
        <location evidence="1 12">Nucleus</location>
    </subcellularLocation>
</comment>
<keyword evidence="7" id="KW-0863">Zinc-finger</keyword>
<dbReference type="PANTHER" id="PTHR12814:SF2">
    <property type="entry name" value="RNA-BINDING PROTEIN NOB1"/>
    <property type="match status" value="1"/>
</dbReference>
<dbReference type="InterPro" id="IPR033411">
    <property type="entry name" value="Ribonuclease_PIN"/>
</dbReference>
<evidence type="ECO:0000256" key="1">
    <source>
        <dbReference type="ARBA" id="ARBA00004123"/>
    </source>
</evidence>
<dbReference type="GO" id="GO:0030688">
    <property type="term" value="C:preribosome, small subunit precursor"/>
    <property type="evidence" value="ECO:0007669"/>
    <property type="project" value="TreeGrafter"/>
</dbReference>
<dbReference type="PANTHER" id="PTHR12814">
    <property type="entry name" value="RNA-BINDING PROTEIN NOB1"/>
    <property type="match status" value="1"/>
</dbReference>
<evidence type="ECO:0000256" key="3">
    <source>
        <dbReference type="ARBA" id="ARBA00018439"/>
    </source>
</evidence>
<keyword evidence="9 12" id="KW-0862">Zinc</keyword>
<name>A0A9P0GG90_9CUCU</name>
<dbReference type="Proteomes" id="UP001153636">
    <property type="component" value="Chromosome 4"/>
</dbReference>
<keyword evidence="4" id="KW-0597">Phosphoprotein</keyword>
<comment type="function">
    <text evidence="11">May play a role in mRNA degradation. Endonuclease required for processing of 20S pre-rRNA precursor and biogenesis of 40S ribosomal subunits.</text>
</comment>
<dbReference type="FunFam" id="3.40.50.1010:FF:000018">
    <property type="entry name" value="RNA-binding protein NOB1"/>
    <property type="match status" value="1"/>
</dbReference>
<feature type="binding site" evidence="13">
    <location>
        <position position="306"/>
    </location>
    <ligand>
        <name>Zn(2+)</name>
        <dbReference type="ChEBI" id="CHEBI:29105"/>
    </ligand>
</feature>
<gene>
    <name evidence="16" type="ORF">PSYICH_LOCUS10139</name>
</gene>
<dbReference type="Gene3D" id="6.20.210.10">
    <property type="entry name" value="Nin one binding (NOB1), Zn-ribbon-like"/>
    <property type="match status" value="1"/>
</dbReference>
<reference evidence="16" key="1">
    <citation type="submission" date="2022-01" db="EMBL/GenBank/DDBJ databases">
        <authorList>
            <person name="King R."/>
        </authorList>
    </citation>
    <scope>NUCLEOTIDE SEQUENCE</scope>
</reference>
<organism evidence="16 17">
    <name type="scientific">Psylliodes chrysocephalus</name>
    <dbReference type="NCBI Taxonomy" id="3402493"/>
    <lineage>
        <taxon>Eukaryota</taxon>
        <taxon>Metazoa</taxon>
        <taxon>Ecdysozoa</taxon>
        <taxon>Arthropoda</taxon>
        <taxon>Hexapoda</taxon>
        <taxon>Insecta</taxon>
        <taxon>Pterygota</taxon>
        <taxon>Neoptera</taxon>
        <taxon>Endopterygota</taxon>
        <taxon>Coleoptera</taxon>
        <taxon>Polyphaga</taxon>
        <taxon>Cucujiformia</taxon>
        <taxon>Chrysomeloidea</taxon>
        <taxon>Chrysomelidae</taxon>
        <taxon>Galerucinae</taxon>
        <taxon>Alticini</taxon>
        <taxon>Psylliodes</taxon>
    </lineage>
</organism>
<dbReference type="SMART" id="SM00670">
    <property type="entry name" value="PINc"/>
    <property type="match status" value="1"/>
</dbReference>
<evidence type="ECO:0000313" key="17">
    <source>
        <dbReference type="Proteomes" id="UP001153636"/>
    </source>
</evidence>
<sequence length="426" mass="48791">MSQTSAKSVNYLVVDTTAFIQNAPLQDIAENIITCPEVLEEIKNKRQLRRLVVLPYNLIIKEVFPESVIVITEFSKKTGDYPSLSATDIKVMALTYQLEKEKIGTAHLRLEPIMQKPELTTENKTIDMNADVTGFFLPVEAKNEDKDEYLIKDDDNENELKEKFDTSVQKEEIIQKLDELELLEIKSDELLVPLNKEENVENENIEFDEDEGIEDDDEDDDDSGWITPSNLKIAKQQVNSELMEEKNVEVACITTDFAMQNVLRQMNLNVAALDGRLIKQLRTYILRCYACFKTTSIMTKKFCPKCGNDTLKKVAVSLDENGKIQIHINARRPLTGRGKKFSLPRIKGGKHPNNPILVEDQPMPDNRQTRLARTKTNPLDDDYIAGFSPFVMRDINSKSAQLGIRPGQEFKYWMSKNPNEARRRKK</sequence>
<dbReference type="GO" id="GO:0005634">
    <property type="term" value="C:nucleus"/>
    <property type="evidence" value="ECO:0007669"/>
    <property type="project" value="UniProtKB-SubCell"/>
</dbReference>
<dbReference type="OrthoDB" id="446759at2759"/>
<feature type="compositionally biased region" description="Acidic residues" evidence="14">
    <location>
        <begin position="202"/>
        <end position="223"/>
    </location>
</feature>
<evidence type="ECO:0000256" key="14">
    <source>
        <dbReference type="SAM" id="MobiDB-lite"/>
    </source>
</evidence>
<proteinExistence type="inferred from homology"/>
<evidence type="ECO:0000256" key="5">
    <source>
        <dbReference type="ARBA" id="ARBA00022722"/>
    </source>
</evidence>
<evidence type="ECO:0000313" key="16">
    <source>
        <dbReference type="EMBL" id="CAH1109686.1"/>
    </source>
</evidence>
<dbReference type="SUPFAM" id="SSF144206">
    <property type="entry name" value="NOB1 zinc finger-like"/>
    <property type="match status" value="1"/>
</dbReference>
<evidence type="ECO:0000256" key="4">
    <source>
        <dbReference type="ARBA" id="ARBA00022553"/>
    </source>
</evidence>
<evidence type="ECO:0000256" key="2">
    <source>
        <dbReference type="ARBA" id="ARBA00005858"/>
    </source>
</evidence>
<feature type="binding site" evidence="13">
    <location>
        <position position="303"/>
    </location>
    <ligand>
        <name>Zn(2+)</name>
        <dbReference type="ChEBI" id="CHEBI:29105"/>
    </ligand>
</feature>
<evidence type="ECO:0000256" key="8">
    <source>
        <dbReference type="ARBA" id="ARBA00022801"/>
    </source>
</evidence>
<keyword evidence="10 12" id="KW-0539">Nucleus</keyword>